<accession>E1JZA5</accession>
<gene>
    <name evidence="2" type="ORF">DesfrDRAFT_2954</name>
</gene>
<dbReference type="Proteomes" id="UP000006250">
    <property type="component" value="Unassembled WGS sequence"/>
</dbReference>
<sequence>MASHLSSAGRFLRVAVLCCTMLFSAVLPGVLRPAVCVAQDYEAMMPETLHRELRKAEHAYRDAIDKVNAAETERMARKAAGATTDELRALDEKVGDLVNKAEDLKIQADYIEELYQSKSKEYKNK</sequence>
<keyword evidence="1" id="KW-0175">Coiled coil</keyword>
<evidence type="ECO:0000313" key="3">
    <source>
        <dbReference type="Proteomes" id="UP000006250"/>
    </source>
</evidence>
<dbReference type="AlphaFoldDB" id="E1JZA5"/>
<feature type="coiled-coil region" evidence="1">
    <location>
        <begin position="53"/>
        <end position="107"/>
    </location>
</feature>
<protein>
    <submittedName>
        <fullName evidence="2">Uncharacterized protein</fullName>
    </submittedName>
</protein>
<evidence type="ECO:0000256" key="1">
    <source>
        <dbReference type="SAM" id="Coils"/>
    </source>
</evidence>
<comment type="caution">
    <text evidence="2">The sequence shown here is derived from an EMBL/GenBank/DDBJ whole genome shotgun (WGS) entry which is preliminary data.</text>
</comment>
<reference evidence="2 3" key="1">
    <citation type="submission" date="2010-08" db="EMBL/GenBank/DDBJ databases">
        <title>The draft genome of Desulfovibrio fructosovorans JJ.</title>
        <authorList>
            <consortium name="US DOE Joint Genome Institute (JGI-PGF)"/>
            <person name="Lucas S."/>
            <person name="Copeland A."/>
            <person name="Lapidus A."/>
            <person name="Cheng J.-F."/>
            <person name="Bruce D."/>
            <person name="Goodwin L."/>
            <person name="Pitluck S."/>
            <person name="Land M.L."/>
            <person name="Hauser L."/>
            <person name="Chang Y.-J."/>
            <person name="Jeffries C."/>
            <person name="Wall J.D."/>
            <person name="Stahl D.A."/>
            <person name="Arkin A.P."/>
            <person name="Dehal P."/>
            <person name="Stolyar S.M."/>
            <person name="Hazen T.C."/>
            <person name="Woyke T.J."/>
        </authorList>
    </citation>
    <scope>NUCLEOTIDE SEQUENCE [LARGE SCALE GENOMIC DNA]</scope>
    <source>
        <strain evidence="2 3">JJ</strain>
    </source>
</reference>
<name>E1JZA5_SOLFR</name>
<dbReference type="eggNOG" id="ENOG5031838">
    <property type="taxonomic scope" value="Bacteria"/>
</dbReference>
<keyword evidence="3" id="KW-1185">Reference proteome</keyword>
<dbReference type="RefSeq" id="WP_005995132.1">
    <property type="nucleotide sequence ID" value="NZ_AECZ01000022.1"/>
</dbReference>
<proteinExistence type="predicted"/>
<dbReference type="EMBL" id="AECZ01000022">
    <property type="protein sequence ID" value="EFL50265.1"/>
    <property type="molecule type" value="Genomic_DNA"/>
</dbReference>
<organism evidence="2 3">
    <name type="scientific">Solidesulfovibrio fructosivorans JJ]</name>
    <dbReference type="NCBI Taxonomy" id="596151"/>
    <lineage>
        <taxon>Bacteria</taxon>
        <taxon>Pseudomonadati</taxon>
        <taxon>Thermodesulfobacteriota</taxon>
        <taxon>Desulfovibrionia</taxon>
        <taxon>Desulfovibrionales</taxon>
        <taxon>Desulfovibrionaceae</taxon>
        <taxon>Solidesulfovibrio</taxon>
    </lineage>
</organism>
<evidence type="ECO:0000313" key="2">
    <source>
        <dbReference type="EMBL" id="EFL50265.1"/>
    </source>
</evidence>
<dbReference type="OrthoDB" id="5460178at2"/>